<proteinExistence type="predicted"/>
<dbReference type="RefSeq" id="WP_344229471.1">
    <property type="nucleotide sequence ID" value="NZ_BAAARI010000014.1"/>
</dbReference>
<dbReference type="EMBL" id="BAAARI010000014">
    <property type="protein sequence ID" value="GAA2582594.1"/>
    <property type="molecule type" value="Genomic_DNA"/>
</dbReference>
<sequence length="240" mass="25384">MDLIVWARENPVLVITAVAIAALIVVAMRMARVPDSAEEPHPAATERSPAERAMPTRPSFATTRPAPVAPTAASVAPSVTRPAPTGYVPLEVPELWEPPAGYLGDSGVASFAPAGPVHRAAPDPTAPPANPARYPARSAPFVQPAPRAQTPPSAPPAPSAPSRTPRCFDDLRRGVLAGRSFESLQQFAVAAVVEAGHPVVLVARIFRVPTWKLESWVEAAFHAAPAPTRRPWRGTMPRAV</sequence>
<feature type="compositionally biased region" description="Low complexity" evidence="1">
    <location>
        <begin position="61"/>
        <end position="80"/>
    </location>
</feature>
<reference evidence="3 4" key="1">
    <citation type="journal article" date="2019" name="Int. J. Syst. Evol. Microbiol.">
        <title>The Global Catalogue of Microorganisms (GCM) 10K type strain sequencing project: providing services to taxonomists for standard genome sequencing and annotation.</title>
        <authorList>
            <consortium name="The Broad Institute Genomics Platform"/>
            <consortium name="The Broad Institute Genome Sequencing Center for Infectious Disease"/>
            <person name="Wu L."/>
            <person name="Ma J."/>
        </authorList>
    </citation>
    <scope>NUCLEOTIDE SEQUENCE [LARGE SCALE GENOMIC DNA]</scope>
    <source>
        <strain evidence="3 4">JCM 16365</strain>
    </source>
</reference>
<keyword evidence="2" id="KW-1133">Transmembrane helix</keyword>
<protein>
    <submittedName>
        <fullName evidence="3">Uncharacterized protein</fullName>
    </submittedName>
</protein>
<dbReference type="Proteomes" id="UP001500274">
    <property type="component" value="Unassembled WGS sequence"/>
</dbReference>
<keyword evidence="2" id="KW-0472">Membrane</keyword>
<organism evidence="3 4">
    <name type="scientific">Microbacterium binotii</name>
    <dbReference type="NCBI Taxonomy" id="462710"/>
    <lineage>
        <taxon>Bacteria</taxon>
        <taxon>Bacillati</taxon>
        <taxon>Actinomycetota</taxon>
        <taxon>Actinomycetes</taxon>
        <taxon>Micrococcales</taxon>
        <taxon>Microbacteriaceae</taxon>
        <taxon>Microbacterium</taxon>
    </lineage>
</organism>
<evidence type="ECO:0000256" key="2">
    <source>
        <dbReference type="SAM" id="Phobius"/>
    </source>
</evidence>
<feature type="region of interest" description="Disordered" evidence="1">
    <location>
        <begin position="114"/>
        <end position="167"/>
    </location>
</feature>
<accession>A0ABN3PJR7</accession>
<name>A0ABN3PJR7_9MICO</name>
<evidence type="ECO:0000313" key="4">
    <source>
        <dbReference type="Proteomes" id="UP001500274"/>
    </source>
</evidence>
<evidence type="ECO:0000313" key="3">
    <source>
        <dbReference type="EMBL" id="GAA2582594.1"/>
    </source>
</evidence>
<gene>
    <name evidence="3" type="ORF">GCM10009862_22120</name>
</gene>
<evidence type="ECO:0000256" key="1">
    <source>
        <dbReference type="SAM" id="MobiDB-lite"/>
    </source>
</evidence>
<keyword evidence="2" id="KW-0812">Transmembrane</keyword>
<feature type="compositionally biased region" description="Low complexity" evidence="1">
    <location>
        <begin position="131"/>
        <end position="151"/>
    </location>
</feature>
<comment type="caution">
    <text evidence="3">The sequence shown here is derived from an EMBL/GenBank/DDBJ whole genome shotgun (WGS) entry which is preliminary data.</text>
</comment>
<feature type="region of interest" description="Disordered" evidence="1">
    <location>
        <begin position="35"/>
        <end position="84"/>
    </location>
</feature>
<feature type="transmembrane region" description="Helical" evidence="2">
    <location>
        <begin position="12"/>
        <end position="31"/>
    </location>
</feature>
<keyword evidence="4" id="KW-1185">Reference proteome</keyword>